<dbReference type="Proteomes" id="UP001430953">
    <property type="component" value="Unassembled WGS sequence"/>
</dbReference>
<organism evidence="1 2">
    <name type="scientific">Cardiocondyla obscurior</name>
    <dbReference type="NCBI Taxonomy" id="286306"/>
    <lineage>
        <taxon>Eukaryota</taxon>
        <taxon>Metazoa</taxon>
        <taxon>Ecdysozoa</taxon>
        <taxon>Arthropoda</taxon>
        <taxon>Hexapoda</taxon>
        <taxon>Insecta</taxon>
        <taxon>Pterygota</taxon>
        <taxon>Neoptera</taxon>
        <taxon>Endopterygota</taxon>
        <taxon>Hymenoptera</taxon>
        <taxon>Apocrita</taxon>
        <taxon>Aculeata</taxon>
        <taxon>Formicoidea</taxon>
        <taxon>Formicidae</taxon>
        <taxon>Myrmicinae</taxon>
        <taxon>Cardiocondyla</taxon>
    </lineage>
</organism>
<keyword evidence="2" id="KW-1185">Reference proteome</keyword>
<evidence type="ECO:0000313" key="2">
    <source>
        <dbReference type="Proteomes" id="UP001430953"/>
    </source>
</evidence>
<proteinExistence type="predicted"/>
<protein>
    <submittedName>
        <fullName evidence="1">Uncharacterized protein</fullName>
    </submittedName>
</protein>
<comment type="caution">
    <text evidence="1">The sequence shown here is derived from an EMBL/GenBank/DDBJ whole genome shotgun (WGS) entry which is preliminary data.</text>
</comment>
<name>A0AAW2FP83_9HYME</name>
<reference evidence="1 2" key="1">
    <citation type="submission" date="2023-03" db="EMBL/GenBank/DDBJ databases">
        <title>High recombination rates correlate with genetic variation in Cardiocondyla obscurior ants.</title>
        <authorList>
            <person name="Errbii M."/>
        </authorList>
    </citation>
    <scope>NUCLEOTIDE SEQUENCE [LARGE SCALE GENOMIC DNA]</scope>
    <source>
        <strain evidence="1">Alpha-2009</strain>
        <tissue evidence="1">Whole body</tissue>
    </source>
</reference>
<gene>
    <name evidence="1" type="ORF">PUN28_010229</name>
</gene>
<evidence type="ECO:0000313" key="1">
    <source>
        <dbReference type="EMBL" id="KAL0117243.1"/>
    </source>
</evidence>
<dbReference type="AlphaFoldDB" id="A0AAW2FP83"/>
<dbReference type="EMBL" id="JADYXP020000009">
    <property type="protein sequence ID" value="KAL0117243.1"/>
    <property type="molecule type" value="Genomic_DNA"/>
</dbReference>
<sequence>MFFNLRLERTFIIFFGARREAVFKFGLDAIEKNEILWLTSMTEFADCNFLRESILFNVHRNLFCRSSKLPPFPRPFLSFSYFLSRVTP</sequence>
<accession>A0AAW2FP83</accession>